<feature type="region of interest" description="Disordered" evidence="1">
    <location>
        <begin position="1"/>
        <end position="29"/>
    </location>
</feature>
<dbReference type="RefSeq" id="WP_012634181.1">
    <property type="nucleotide sequence ID" value="NC_011891.1"/>
</dbReference>
<protein>
    <submittedName>
        <fullName evidence="2">Uncharacterized protein</fullName>
    </submittedName>
</protein>
<evidence type="ECO:0000313" key="2">
    <source>
        <dbReference type="EMBL" id="ACL66457.1"/>
    </source>
</evidence>
<organism evidence="2 3">
    <name type="scientific">Anaeromyxobacter dehalogenans (strain ATCC BAA-258 / DSM 21875 / 2CP-1)</name>
    <dbReference type="NCBI Taxonomy" id="455488"/>
    <lineage>
        <taxon>Bacteria</taxon>
        <taxon>Pseudomonadati</taxon>
        <taxon>Myxococcota</taxon>
        <taxon>Myxococcia</taxon>
        <taxon>Myxococcales</taxon>
        <taxon>Cystobacterineae</taxon>
        <taxon>Anaeromyxobacteraceae</taxon>
        <taxon>Anaeromyxobacter</taxon>
    </lineage>
</organism>
<dbReference type="EMBL" id="CP001359">
    <property type="protein sequence ID" value="ACL66457.1"/>
    <property type="molecule type" value="Genomic_DNA"/>
</dbReference>
<dbReference type="KEGG" id="acp:A2cp1_3122"/>
<dbReference type="Proteomes" id="UP000007089">
    <property type="component" value="Chromosome"/>
</dbReference>
<gene>
    <name evidence="2" type="ordered locus">A2cp1_3122</name>
</gene>
<name>B8JG54_ANAD2</name>
<reference evidence="2" key="1">
    <citation type="submission" date="2009-01" db="EMBL/GenBank/DDBJ databases">
        <title>Complete sequence of Anaeromyxobacter dehalogenans 2CP-1.</title>
        <authorList>
            <consortium name="US DOE Joint Genome Institute"/>
            <person name="Lucas S."/>
            <person name="Copeland A."/>
            <person name="Lapidus A."/>
            <person name="Glavina del Rio T."/>
            <person name="Dalin E."/>
            <person name="Tice H."/>
            <person name="Bruce D."/>
            <person name="Goodwin L."/>
            <person name="Pitluck S."/>
            <person name="Saunders E."/>
            <person name="Brettin T."/>
            <person name="Detter J.C."/>
            <person name="Han C."/>
            <person name="Larimer F."/>
            <person name="Land M."/>
            <person name="Hauser L."/>
            <person name="Kyrpides N."/>
            <person name="Ovchinnikova G."/>
            <person name="Beliaev A.S."/>
            <person name="Richardson P."/>
        </authorList>
    </citation>
    <scope>NUCLEOTIDE SEQUENCE</scope>
    <source>
        <strain evidence="2">2CP-1</strain>
    </source>
</reference>
<proteinExistence type="predicted"/>
<dbReference type="AlphaFoldDB" id="B8JG54"/>
<feature type="compositionally biased region" description="Basic and acidic residues" evidence="1">
    <location>
        <begin position="7"/>
        <end position="29"/>
    </location>
</feature>
<accession>B8JG54</accession>
<dbReference type="HOGENOM" id="CLU_2894030_0_0_7"/>
<evidence type="ECO:0000256" key="1">
    <source>
        <dbReference type="SAM" id="MobiDB-lite"/>
    </source>
</evidence>
<keyword evidence="3" id="KW-1185">Reference proteome</keyword>
<sequence length="62" mass="7039">MSQTVLERLREAMRDERRDPGPRAPEARGRVWVTPDGRVVIGVEQGDAEQRMLSRVHPAVFA</sequence>
<evidence type="ECO:0000313" key="3">
    <source>
        <dbReference type="Proteomes" id="UP000007089"/>
    </source>
</evidence>